<accession>A0A2S6N682</accession>
<gene>
    <name evidence="1" type="ORF">CCS01_19735</name>
</gene>
<sequence length="207" mass="23758">MTYETFVDQAEQAAMAGNWAAAELIWRAIRTHIPEYWPSYTGGADALRQLGRLDEARQLLDQGAALFPRERSFPMELGRLAMIQGDWCEAETYWRTALTFDIRPWWVYTELAGALEQQGRLEDADAVLHEARIRADERNEITLFTYPALLASRRGDWTAAALRWAEARERFPSATEIRERHQEALARLAEHDPAAYQVVLRDAGTTY</sequence>
<name>A0A2S6N682_RHOGL</name>
<dbReference type="InterPro" id="IPR011990">
    <property type="entry name" value="TPR-like_helical_dom_sf"/>
</dbReference>
<protein>
    <submittedName>
        <fullName evidence="1">Uncharacterized protein</fullName>
    </submittedName>
</protein>
<proteinExistence type="predicted"/>
<organism evidence="1 2">
    <name type="scientific">Rhodopila globiformis</name>
    <name type="common">Rhodopseudomonas globiformis</name>
    <dbReference type="NCBI Taxonomy" id="1071"/>
    <lineage>
        <taxon>Bacteria</taxon>
        <taxon>Pseudomonadati</taxon>
        <taxon>Pseudomonadota</taxon>
        <taxon>Alphaproteobacteria</taxon>
        <taxon>Acetobacterales</taxon>
        <taxon>Acetobacteraceae</taxon>
        <taxon>Rhodopila</taxon>
    </lineage>
</organism>
<dbReference type="Gene3D" id="1.25.40.10">
    <property type="entry name" value="Tetratricopeptide repeat domain"/>
    <property type="match status" value="1"/>
</dbReference>
<keyword evidence="2" id="KW-1185">Reference proteome</keyword>
<dbReference type="Proteomes" id="UP000239724">
    <property type="component" value="Unassembled WGS sequence"/>
</dbReference>
<evidence type="ECO:0000313" key="2">
    <source>
        <dbReference type="Proteomes" id="UP000239724"/>
    </source>
</evidence>
<evidence type="ECO:0000313" key="1">
    <source>
        <dbReference type="EMBL" id="PPQ30133.1"/>
    </source>
</evidence>
<dbReference type="AlphaFoldDB" id="A0A2S6N682"/>
<comment type="caution">
    <text evidence="1">The sequence shown here is derived from an EMBL/GenBank/DDBJ whole genome shotgun (WGS) entry which is preliminary data.</text>
</comment>
<dbReference type="SUPFAM" id="SSF48452">
    <property type="entry name" value="TPR-like"/>
    <property type="match status" value="1"/>
</dbReference>
<dbReference type="EMBL" id="NHRY01000216">
    <property type="protein sequence ID" value="PPQ30133.1"/>
    <property type="molecule type" value="Genomic_DNA"/>
</dbReference>
<reference evidence="1 2" key="1">
    <citation type="journal article" date="2018" name="Arch. Microbiol.">
        <title>New insights into the metabolic potential of the phototrophic purple bacterium Rhodopila globiformis DSM 161(T) from its draft genome sequence and evidence for a vanadium-dependent nitrogenase.</title>
        <authorList>
            <person name="Imhoff J.F."/>
            <person name="Rahn T."/>
            <person name="Kunzel S."/>
            <person name="Neulinger S.C."/>
        </authorList>
    </citation>
    <scope>NUCLEOTIDE SEQUENCE [LARGE SCALE GENOMIC DNA]</scope>
    <source>
        <strain evidence="1 2">DSM 161</strain>
    </source>
</reference>